<proteinExistence type="predicted"/>
<evidence type="ECO:0000256" key="1">
    <source>
        <dbReference type="SAM" id="MobiDB-lite"/>
    </source>
</evidence>
<evidence type="ECO:0000313" key="3">
    <source>
        <dbReference type="Proteomes" id="UP000030669"/>
    </source>
</evidence>
<evidence type="ECO:0000313" key="2">
    <source>
        <dbReference type="EMBL" id="EPQ55691.1"/>
    </source>
</evidence>
<evidence type="ECO:0008006" key="4">
    <source>
        <dbReference type="Google" id="ProtNLM"/>
    </source>
</evidence>
<dbReference type="Proteomes" id="UP000030669">
    <property type="component" value="Unassembled WGS sequence"/>
</dbReference>
<gene>
    <name evidence="2" type="ORF">GLOTRDRAFT_128903</name>
</gene>
<sequence>MESLSFKDEWESRCRTPPLRPLSPDLRLLQVSGTSDQPGYPTRIEFTGIVDEYLSNLHHRKVRKALIDRKTYGTIHYTLRYPRDVSVEDAQFRHWARKKFSLERIPGSTGEQGPLMLMHQSRPVAIREDLYDILCYCHSLCQHGGRDRTSSVVKDMYSYVPRQIVAAFVRKCPTCAEKRSRQATSSADTGAEKEGSGVKGPGMGREGQAQVEREEVLLPADNRCERQYLEGKTLHTGDPKPAKPDTMWTLDVQACLVDSEILQALSINLKR</sequence>
<dbReference type="AlphaFoldDB" id="S7Q6L4"/>
<feature type="region of interest" description="Disordered" evidence="1">
    <location>
        <begin position="179"/>
        <end position="210"/>
    </location>
</feature>
<dbReference type="GeneID" id="19301816"/>
<dbReference type="eggNOG" id="ENOG502S4YJ">
    <property type="taxonomic scope" value="Eukaryota"/>
</dbReference>
<dbReference type="RefSeq" id="XP_007865740.1">
    <property type="nucleotide sequence ID" value="XM_007867549.1"/>
</dbReference>
<organism evidence="2 3">
    <name type="scientific">Gloeophyllum trabeum (strain ATCC 11539 / FP-39264 / Madison 617)</name>
    <name type="common">Brown rot fungus</name>
    <dbReference type="NCBI Taxonomy" id="670483"/>
    <lineage>
        <taxon>Eukaryota</taxon>
        <taxon>Fungi</taxon>
        <taxon>Dikarya</taxon>
        <taxon>Basidiomycota</taxon>
        <taxon>Agaricomycotina</taxon>
        <taxon>Agaricomycetes</taxon>
        <taxon>Gloeophyllales</taxon>
        <taxon>Gloeophyllaceae</taxon>
        <taxon>Gloeophyllum</taxon>
    </lineage>
</organism>
<dbReference type="OrthoDB" id="2499658at2759"/>
<dbReference type="KEGG" id="gtr:GLOTRDRAFT_128903"/>
<keyword evidence="3" id="KW-1185">Reference proteome</keyword>
<name>S7Q6L4_GLOTA</name>
<accession>S7Q6L4</accession>
<protein>
    <recommendedName>
        <fullName evidence="4">Integrase zinc-binding domain-containing protein</fullName>
    </recommendedName>
</protein>
<reference evidence="2 3" key="1">
    <citation type="journal article" date="2012" name="Science">
        <title>The Paleozoic origin of enzymatic lignin decomposition reconstructed from 31 fungal genomes.</title>
        <authorList>
            <person name="Floudas D."/>
            <person name="Binder M."/>
            <person name="Riley R."/>
            <person name="Barry K."/>
            <person name="Blanchette R.A."/>
            <person name="Henrissat B."/>
            <person name="Martinez A.T."/>
            <person name="Otillar R."/>
            <person name="Spatafora J.W."/>
            <person name="Yadav J.S."/>
            <person name="Aerts A."/>
            <person name="Benoit I."/>
            <person name="Boyd A."/>
            <person name="Carlson A."/>
            <person name="Copeland A."/>
            <person name="Coutinho P.M."/>
            <person name="de Vries R.P."/>
            <person name="Ferreira P."/>
            <person name="Findley K."/>
            <person name="Foster B."/>
            <person name="Gaskell J."/>
            <person name="Glotzer D."/>
            <person name="Gorecki P."/>
            <person name="Heitman J."/>
            <person name="Hesse C."/>
            <person name="Hori C."/>
            <person name="Igarashi K."/>
            <person name="Jurgens J.A."/>
            <person name="Kallen N."/>
            <person name="Kersten P."/>
            <person name="Kohler A."/>
            <person name="Kuees U."/>
            <person name="Kumar T.K.A."/>
            <person name="Kuo A."/>
            <person name="LaButti K."/>
            <person name="Larrondo L.F."/>
            <person name="Lindquist E."/>
            <person name="Ling A."/>
            <person name="Lombard V."/>
            <person name="Lucas S."/>
            <person name="Lundell T."/>
            <person name="Martin R."/>
            <person name="McLaughlin D.J."/>
            <person name="Morgenstern I."/>
            <person name="Morin E."/>
            <person name="Murat C."/>
            <person name="Nagy L.G."/>
            <person name="Nolan M."/>
            <person name="Ohm R.A."/>
            <person name="Patyshakuliyeva A."/>
            <person name="Rokas A."/>
            <person name="Ruiz-Duenas F.J."/>
            <person name="Sabat G."/>
            <person name="Salamov A."/>
            <person name="Samejima M."/>
            <person name="Schmutz J."/>
            <person name="Slot J.C."/>
            <person name="St John F."/>
            <person name="Stenlid J."/>
            <person name="Sun H."/>
            <person name="Sun S."/>
            <person name="Syed K."/>
            <person name="Tsang A."/>
            <person name="Wiebenga A."/>
            <person name="Young D."/>
            <person name="Pisabarro A."/>
            <person name="Eastwood D.C."/>
            <person name="Martin F."/>
            <person name="Cullen D."/>
            <person name="Grigoriev I.V."/>
            <person name="Hibbett D.S."/>
        </authorList>
    </citation>
    <scope>NUCLEOTIDE SEQUENCE [LARGE SCALE GENOMIC DNA]</scope>
    <source>
        <strain evidence="2 3">ATCC 11539</strain>
    </source>
</reference>
<dbReference type="HOGENOM" id="CLU_1026932_0_0_1"/>
<dbReference type="EMBL" id="KB469301">
    <property type="protein sequence ID" value="EPQ55691.1"/>
    <property type="molecule type" value="Genomic_DNA"/>
</dbReference>